<gene>
    <name evidence="2" type="ORF">AVL57_00805</name>
</gene>
<evidence type="ECO:0008006" key="4">
    <source>
        <dbReference type="Google" id="ProtNLM"/>
    </source>
</evidence>
<evidence type="ECO:0000313" key="3">
    <source>
        <dbReference type="Proteomes" id="UP000056750"/>
    </source>
</evidence>
<dbReference type="PROSITE" id="PS51257">
    <property type="entry name" value="PROKAR_LIPOPROTEIN"/>
    <property type="match status" value="1"/>
</dbReference>
<evidence type="ECO:0000256" key="1">
    <source>
        <dbReference type="SAM" id="SignalP"/>
    </source>
</evidence>
<dbReference type="EMBL" id="CP013927">
    <property type="protein sequence ID" value="AMJ76801.1"/>
    <property type="molecule type" value="Genomic_DNA"/>
</dbReference>
<accession>A0ABM5YQ14</accession>
<feature type="chain" id="PRO_5045783486" description="Lipoprotein" evidence="1">
    <location>
        <begin position="19"/>
        <end position="171"/>
    </location>
</feature>
<dbReference type="Proteomes" id="UP000056750">
    <property type="component" value="Plasmid pASTE61-200"/>
</dbReference>
<keyword evidence="3" id="KW-1185">Reference proteome</keyword>
<sequence>MKKLLITLAVVSTLSACATQNPNTVMIDGKEFQKDPNGVIHLSKSELNAITSEGGSTFVEGDVPDIKLTQTEYELVKTNQDAFFSLVGQANPDESVSMLVKPGSLKANLERLVSENNWNALYYEGPDLFISTPSILEAGNVPMATMSLIETDIAYPCIDEDEKVITVIKAE</sequence>
<keyword evidence="1" id="KW-0732">Signal</keyword>
<geneLocation type="plasmid" evidence="2 3">
    <name>pASTE61-200</name>
</geneLocation>
<protein>
    <recommendedName>
        <fullName evidence="4">Lipoprotein</fullName>
    </recommendedName>
</protein>
<keyword evidence="2" id="KW-0614">Plasmid</keyword>
<organism evidence="2 3">
    <name type="scientific">Alteromonas stellipolaris</name>
    <dbReference type="NCBI Taxonomy" id="233316"/>
    <lineage>
        <taxon>Bacteria</taxon>
        <taxon>Pseudomonadati</taxon>
        <taxon>Pseudomonadota</taxon>
        <taxon>Gammaproteobacteria</taxon>
        <taxon>Alteromonadales</taxon>
        <taxon>Alteromonadaceae</taxon>
        <taxon>Alteromonas/Salinimonas group</taxon>
        <taxon>Alteromonas</taxon>
    </lineage>
</organism>
<feature type="signal peptide" evidence="1">
    <location>
        <begin position="1"/>
        <end position="18"/>
    </location>
</feature>
<evidence type="ECO:0000313" key="2">
    <source>
        <dbReference type="EMBL" id="AMJ76801.1"/>
    </source>
</evidence>
<name>A0ABM5YQ14_9ALTE</name>
<proteinExistence type="predicted"/>
<reference evidence="2 3" key="1">
    <citation type="submission" date="2015-12" db="EMBL/GenBank/DDBJ databases">
        <title>Intraspecies pangenome expansion in the marine bacterium Alteromonas.</title>
        <authorList>
            <person name="Lopez-Perez M."/>
            <person name="Rodriguez-Valera F."/>
        </authorList>
    </citation>
    <scope>NUCLEOTIDE SEQUENCE [LARGE SCALE GENOMIC DNA]</scope>
    <source>
        <strain evidence="2 3">LMG 21861</strain>
        <plasmid evidence="2 3">pASTE61-200</plasmid>
    </source>
</reference>